<gene>
    <name evidence="2" type="ORF">OCTVUL_1B028186</name>
</gene>
<organism evidence="2 3">
    <name type="scientific">Octopus vulgaris</name>
    <name type="common">Common octopus</name>
    <dbReference type="NCBI Taxonomy" id="6645"/>
    <lineage>
        <taxon>Eukaryota</taxon>
        <taxon>Metazoa</taxon>
        <taxon>Spiralia</taxon>
        <taxon>Lophotrochozoa</taxon>
        <taxon>Mollusca</taxon>
        <taxon>Cephalopoda</taxon>
        <taxon>Coleoidea</taxon>
        <taxon>Octopodiformes</taxon>
        <taxon>Octopoda</taxon>
        <taxon>Incirrata</taxon>
        <taxon>Octopodidae</taxon>
        <taxon>Octopus</taxon>
    </lineage>
</organism>
<evidence type="ECO:0000256" key="1">
    <source>
        <dbReference type="SAM" id="Phobius"/>
    </source>
</evidence>
<sequence length="147" mass="17035">MSKEMNIQRVGGVKVVEGETPPPPQPPQPLLPPPTSHWGWCKDSLKNRGWWQLFKVFLRVSLLPGWLAGWQVGWLVGWLAGWPVGWLVGWLVGLDDGGLRGLGLIGPRYCRLFQSQQINRHHHHHHDHDHHRDHHGSGHRRFQYQHH</sequence>
<protein>
    <submittedName>
        <fullName evidence="2">Uncharacterized protein</fullName>
    </submittedName>
</protein>
<dbReference type="EMBL" id="OX597817">
    <property type="protein sequence ID" value="CAI9721895.1"/>
    <property type="molecule type" value="Genomic_DNA"/>
</dbReference>
<dbReference type="AlphaFoldDB" id="A0AA36F2Z0"/>
<keyword evidence="1" id="KW-0472">Membrane</keyword>
<proteinExistence type="predicted"/>
<accession>A0AA36F2Z0</accession>
<evidence type="ECO:0000313" key="3">
    <source>
        <dbReference type="Proteomes" id="UP001162480"/>
    </source>
</evidence>
<feature type="transmembrane region" description="Helical" evidence="1">
    <location>
        <begin position="50"/>
        <end position="69"/>
    </location>
</feature>
<reference evidence="2" key="1">
    <citation type="submission" date="2023-08" db="EMBL/GenBank/DDBJ databases">
        <authorList>
            <person name="Alioto T."/>
            <person name="Alioto T."/>
            <person name="Gomez Garrido J."/>
        </authorList>
    </citation>
    <scope>NUCLEOTIDE SEQUENCE</scope>
</reference>
<name>A0AA36F2Z0_OCTVU</name>
<dbReference type="Proteomes" id="UP001162480">
    <property type="component" value="Chromosome 4"/>
</dbReference>
<keyword evidence="3" id="KW-1185">Reference proteome</keyword>
<keyword evidence="1" id="KW-1133">Transmembrane helix</keyword>
<evidence type="ECO:0000313" key="2">
    <source>
        <dbReference type="EMBL" id="CAI9721895.1"/>
    </source>
</evidence>
<keyword evidence="1" id="KW-0812">Transmembrane</keyword>
<feature type="transmembrane region" description="Helical" evidence="1">
    <location>
        <begin position="75"/>
        <end position="94"/>
    </location>
</feature>